<dbReference type="NCBIfam" id="TIGR00576">
    <property type="entry name" value="dut"/>
    <property type="match status" value="1"/>
</dbReference>
<dbReference type="GO" id="GO:0006226">
    <property type="term" value="P:dUMP biosynthetic process"/>
    <property type="evidence" value="ECO:0007669"/>
    <property type="project" value="UniProtKB-UniRule"/>
</dbReference>
<feature type="domain" description="dUTPase-like" evidence="7">
    <location>
        <begin position="2"/>
        <end position="115"/>
    </location>
</feature>
<dbReference type="Proteomes" id="UP000193920">
    <property type="component" value="Unassembled WGS sequence"/>
</dbReference>
<evidence type="ECO:0000313" key="9">
    <source>
        <dbReference type="Proteomes" id="UP000193920"/>
    </source>
</evidence>
<dbReference type="CDD" id="cd07557">
    <property type="entry name" value="trimeric_dUTPase"/>
    <property type="match status" value="1"/>
</dbReference>
<dbReference type="Pfam" id="PF00692">
    <property type="entry name" value="dUTPase"/>
    <property type="match status" value="1"/>
</dbReference>
<keyword evidence="6" id="KW-0479">Metal-binding</keyword>
<comment type="pathway">
    <text evidence="1 6">Pyrimidine metabolism; dUMP biosynthesis; dUMP from dCTP (dUTP route): step 2/2.</text>
</comment>
<comment type="similarity">
    <text evidence="2 6">Belongs to the dUTPase family.</text>
</comment>
<evidence type="ECO:0000256" key="3">
    <source>
        <dbReference type="ARBA" id="ARBA00011233"/>
    </source>
</evidence>
<reference evidence="8 9" key="1">
    <citation type="submission" date="2016-08" db="EMBL/GenBank/DDBJ databases">
        <title>A Parts List for Fungal Cellulosomes Revealed by Comparative Genomics.</title>
        <authorList>
            <consortium name="DOE Joint Genome Institute"/>
            <person name="Haitjema C.H."/>
            <person name="Gilmore S.P."/>
            <person name="Henske J.K."/>
            <person name="Solomon K.V."/>
            <person name="De Groot R."/>
            <person name="Kuo A."/>
            <person name="Mondo S.J."/>
            <person name="Salamov A.A."/>
            <person name="Labutti K."/>
            <person name="Zhao Z."/>
            <person name="Chiniquy J."/>
            <person name="Barry K."/>
            <person name="Brewer H.M."/>
            <person name="Purvine S.O."/>
            <person name="Wright A.T."/>
            <person name="Boxma B."/>
            <person name="Van Alen T."/>
            <person name="Hackstein J.H."/>
            <person name="Baker S.E."/>
            <person name="Grigoriev I.V."/>
            <person name="O'Malley M.A."/>
        </authorList>
    </citation>
    <scope>NUCLEOTIDE SEQUENCE [LARGE SCALE GENOMIC DNA]</scope>
    <source>
        <strain evidence="8 9">G1</strain>
    </source>
</reference>
<dbReference type="EC" id="3.6.1.23" evidence="6"/>
<dbReference type="PANTHER" id="PTHR11241:SF0">
    <property type="entry name" value="DEOXYURIDINE 5'-TRIPHOSPHATE NUCLEOTIDOHYDROLASE"/>
    <property type="match status" value="1"/>
</dbReference>
<dbReference type="SUPFAM" id="SSF51283">
    <property type="entry name" value="dUTPase-like"/>
    <property type="match status" value="1"/>
</dbReference>
<proteinExistence type="inferred from homology"/>
<evidence type="ECO:0000256" key="4">
    <source>
        <dbReference type="ARBA" id="ARBA00022801"/>
    </source>
</evidence>
<sequence>MDLRSAYDEVIPPNSRKLVKTDIAIKIPRDCYGRIAPRSGLAFKHFIDLGGGVVDSDYRGNVGVIMFNFGEKEFVVKKGDRIAQLILERIYIPEVVEVDELDETTRGAGGFGSTGRN</sequence>
<gene>
    <name evidence="8" type="ORF">LY90DRAFT_449197</name>
</gene>
<evidence type="ECO:0000313" key="8">
    <source>
        <dbReference type="EMBL" id="ORY81665.1"/>
    </source>
</evidence>
<comment type="catalytic activity">
    <reaction evidence="6">
        <text>dUTP + H2O = dUMP + diphosphate + H(+)</text>
        <dbReference type="Rhea" id="RHEA:10248"/>
        <dbReference type="ChEBI" id="CHEBI:15377"/>
        <dbReference type="ChEBI" id="CHEBI:15378"/>
        <dbReference type="ChEBI" id="CHEBI:33019"/>
        <dbReference type="ChEBI" id="CHEBI:61555"/>
        <dbReference type="ChEBI" id="CHEBI:246422"/>
        <dbReference type="EC" id="3.6.1.23"/>
    </reaction>
</comment>
<dbReference type="STRING" id="1754190.A0A1Y2FFR9"/>
<dbReference type="EMBL" id="MCOG01000010">
    <property type="protein sequence ID" value="ORY81665.1"/>
    <property type="molecule type" value="Genomic_DNA"/>
</dbReference>
<dbReference type="GO" id="GO:0004170">
    <property type="term" value="F:dUTP diphosphatase activity"/>
    <property type="evidence" value="ECO:0007669"/>
    <property type="project" value="UniProtKB-UniRule"/>
</dbReference>
<accession>A0A1Y2FFR9</accession>
<dbReference type="InterPro" id="IPR036157">
    <property type="entry name" value="dUTPase-like_sf"/>
</dbReference>
<evidence type="ECO:0000256" key="2">
    <source>
        <dbReference type="ARBA" id="ARBA00006581"/>
    </source>
</evidence>
<dbReference type="InterPro" id="IPR008181">
    <property type="entry name" value="dUTPase"/>
</dbReference>
<dbReference type="InterPro" id="IPR033704">
    <property type="entry name" value="dUTPase_trimeric"/>
</dbReference>
<comment type="subunit">
    <text evidence="3 6">Homotrimer.</text>
</comment>
<keyword evidence="5 6" id="KW-0546">Nucleotide metabolism</keyword>
<dbReference type="GO" id="GO:0000287">
    <property type="term" value="F:magnesium ion binding"/>
    <property type="evidence" value="ECO:0007669"/>
    <property type="project" value="UniProtKB-UniRule"/>
</dbReference>
<keyword evidence="9" id="KW-1185">Reference proteome</keyword>
<comment type="caution">
    <text evidence="8">The sequence shown here is derived from an EMBL/GenBank/DDBJ whole genome shotgun (WGS) entry which is preliminary data.</text>
</comment>
<dbReference type="UniPathway" id="UPA00610">
    <property type="reaction ID" value="UER00666"/>
</dbReference>
<keyword evidence="6" id="KW-0460">Magnesium</keyword>
<protein>
    <recommendedName>
        <fullName evidence="6">Deoxyuridine 5'-triphosphate nucleotidohydrolase</fullName>
        <shortName evidence="6">dUTPase</shortName>
        <ecNumber evidence="6">3.6.1.23</ecNumber>
    </recommendedName>
    <alternativeName>
        <fullName evidence="6">dUTP pyrophosphatase</fullName>
    </alternativeName>
</protein>
<dbReference type="OrthoDB" id="10261072at2759"/>
<evidence type="ECO:0000256" key="5">
    <source>
        <dbReference type="ARBA" id="ARBA00023080"/>
    </source>
</evidence>
<evidence type="ECO:0000256" key="6">
    <source>
        <dbReference type="RuleBase" id="RU367024"/>
    </source>
</evidence>
<dbReference type="GO" id="GO:0046081">
    <property type="term" value="P:dUTP catabolic process"/>
    <property type="evidence" value="ECO:0007669"/>
    <property type="project" value="UniProtKB-UniRule"/>
</dbReference>
<evidence type="ECO:0000256" key="1">
    <source>
        <dbReference type="ARBA" id="ARBA00005142"/>
    </source>
</evidence>
<dbReference type="AlphaFoldDB" id="A0A1Y2FFR9"/>
<dbReference type="PANTHER" id="PTHR11241">
    <property type="entry name" value="DEOXYURIDINE 5'-TRIPHOSPHATE NUCLEOTIDOHYDROLASE"/>
    <property type="match status" value="1"/>
</dbReference>
<dbReference type="NCBIfam" id="NF001862">
    <property type="entry name" value="PRK00601.1"/>
    <property type="match status" value="1"/>
</dbReference>
<keyword evidence="4 6" id="KW-0378">Hydrolase</keyword>
<comment type="cofactor">
    <cofactor evidence="6">
        <name>Mg(2+)</name>
        <dbReference type="ChEBI" id="CHEBI:18420"/>
    </cofactor>
</comment>
<dbReference type="InterPro" id="IPR029054">
    <property type="entry name" value="dUTPase-like"/>
</dbReference>
<comment type="function">
    <text evidence="6">Involved in nucleotide metabolism via production of dUMP, the immediate precursor of thymidine nucleotides, and decreases the intracellular concentration of dUTP so that uracil cannot be incorporated into DNA.</text>
</comment>
<organism evidence="8 9">
    <name type="scientific">Neocallimastix californiae</name>
    <dbReference type="NCBI Taxonomy" id="1754190"/>
    <lineage>
        <taxon>Eukaryota</taxon>
        <taxon>Fungi</taxon>
        <taxon>Fungi incertae sedis</taxon>
        <taxon>Chytridiomycota</taxon>
        <taxon>Chytridiomycota incertae sedis</taxon>
        <taxon>Neocallimastigomycetes</taxon>
        <taxon>Neocallimastigales</taxon>
        <taxon>Neocallimastigaceae</taxon>
        <taxon>Neocallimastix</taxon>
    </lineage>
</organism>
<dbReference type="Gene3D" id="2.70.40.10">
    <property type="match status" value="1"/>
</dbReference>
<name>A0A1Y2FFR9_9FUNG</name>
<evidence type="ECO:0000259" key="7">
    <source>
        <dbReference type="Pfam" id="PF00692"/>
    </source>
</evidence>